<evidence type="ECO:0000256" key="16">
    <source>
        <dbReference type="ARBA" id="ARBA00049209"/>
    </source>
</evidence>
<evidence type="ECO:0000256" key="11">
    <source>
        <dbReference type="ARBA" id="ARBA00023235"/>
    </source>
</evidence>
<evidence type="ECO:0000256" key="7">
    <source>
        <dbReference type="ARBA" id="ARBA00022840"/>
    </source>
</evidence>
<evidence type="ECO:0000259" key="21">
    <source>
        <dbReference type="PROSITE" id="PS51385"/>
    </source>
</evidence>
<comment type="catalytic activity">
    <reaction evidence="15 17 19">
        <text>(6S)-NADHX + ADP = AMP + phosphate + NADH + H(+)</text>
        <dbReference type="Rhea" id="RHEA:32223"/>
        <dbReference type="ChEBI" id="CHEBI:15378"/>
        <dbReference type="ChEBI" id="CHEBI:43474"/>
        <dbReference type="ChEBI" id="CHEBI:57945"/>
        <dbReference type="ChEBI" id="CHEBI:64074"/>
        <dbReference type="ChEBI" id="CHEBI:456215"/>
        <dbReference type="ChEBI" id="CHEBI:456216"/>
        <dbReference type="EC" id="4.2.1.136"/>
    </reaction>
</comment>
<dbReference type="InterPro" id="IPR017953">
    <property type="entry name" value="Carbohydrate_kinase_pred_CS"/>
</dbReference>
<dbReference type="GO" id="GO:0046872">
    <property type="term" value="F:metal ion binding"/>
    <property type="evidence" value="ECO:0007669"/>
    <property type="project" value="UniProtKB-UniRule"/>
</dbReference>
<feature type="binding site" evidence="17">
    <location>
        <position position="431"/>
    </location>
    <ligand>
        <name>AMP</name>
        <dbReference type="ChEBI" id="CHEBI:456215"/>
    </ligand>
</feature>
<evidence type="ECO:0000256" key="3">
    <source>
        <dbReference type="ARBA" id="ARBA00006001"/>
    </source>
</evidence>
<evidence type="ECO:0000256" key="18">
    <source>
        <dbReference type="HAMAP-Rule" id="MF_01966"/>
    </source>
</evidence>
<dbReference type="Proteomes" id="UP000589292">
    <property type="component" value="Unassembled WGS sequence"/>
</dbReference>
<evidence type="ECO:0000256" key="15">
    <source>
        <dbReference type="ARBA" id="ARBA00048238"/>
    </source>
</evidence>
<comment type="cofactor">
    <cofactor evidence="18 19">
        <name>K(+)</name>
        <dbReference type="ChEBI" id="CHEBI:29103"/>
    </cofactor>
    <text evidence="18 19">Binds 1 potassium ion per subunit.</text>
</comment>
<gene>
    <name evidence="18" type="primary">nnrE</name>
    <name evidence="17" type="synonym">nnrD</name>
    <name evidence="22" type="ORF">FG486_15000</name>
</gene>
<dbReference type="InterPro" id="IPR030677">
    <property type="entry name" value="Nnr"/>
</dbReference>
<dbReference type="PANTHER" id="PTHR12592:SF0">
    <property type="entry name" value="ATP-DEPENDENT (S)-NAD(P)H-HYDRATE DEHYDRATASE"/>
    <property type="match status" value="1"/>
</dbReference>
<dbReference type="EC" id="4.2.1.136" evidence="19"/>
<dbReference type="CDD" id="cd01171">
    <property type="entry name" value="YXKO-related"/>
    <property type="match status" value="1"/>
</dbReference>
<protein>
    <recommendedName>
        <fullName evidence="19">Bifunctional NAD(P)H-hydrate repair enzyme</fullName>
    </recommendedName>
    <alternativeName>
        <fullName evidence="19">Nicotinamide nucleotide repair protein</fullName>
    </alternativeName>
    <domain>
        <recommendedName>
            <fullName evidence="19">ADP-dependent (S)-NAD(P)H-hydrate dehydratase</fullName>
            <ecNumber evidence="19">4.2.1.136</ecNumber>
        </recommendedName>
        <alternativeName>
            <fullName evidence="19">ADP-dependent NAD(P)HX dehydratase</fullName>
        </alternativeName>
    </domain>
    <domain>
        <recommendedName>
            <fullName evidence="19">NAD(P)H-hydrate epimerase</fullName>
            <ecNumber evidence="19">5.1.99.6</ecNumber>
        </recommendedName>
    </domain>
</protein>
<comment type="similarity">
    <text evidence="18">Belongs to the NnrE/AIBP family.</text>
</comment>
<keyword evidence="11 18" id="KW-0413">Isomerase</keyword>
<feature type="binding site" evidence="18">
    <location>
        <position position="76"/>
    </location>
    <ligand>
        <name>K(+)</name>
        <dbReference type="ChEBI" id="CHEBI:29103"/>
    </ligand>
</feature>
<evidence type="ECO:0000256" key="14">
    <source>
        <dbReference type="ARBA" id="ARBA00025153"/>
    </source>
</evidence>
<keyword evidence="6 17" id="KW-0547">Nucleotide-binding</keyword>
<evidence type="ECO:0000259" key="20">
    <source>
        <dbReference type="PROSITE" id="PS51383"/>
    </source>
</evidence>
<comment type="caution">
    <text evidence="18">Lacks conserved residue(s) required for the propagation of feature annotation.</text>
</comment>
<evidence type="ECO:0000313" key="22">
    <source>
        <dbReference type="EMBL" id="MBA1375653.1"/>
    </source>
</evidence>
<evidence type="ECO:0000256" key="13">
    <source>
        <dbReference type="ARBA" id="ARBA00023268"/>
    </source>
</evidence>
<evidence type="ECO:0000256" key="19">
    <source>
        <dbReference type="PIRNR" id="PIRNR017184"/>
    </source>
</evidence>
<comment type="similarity">
    <text evidence="4 19">In the C-terminal section; belongs to the NnrD/CARKD family.</text>
</comment>
<organism evidence="22 23">
    <name type="scientific">Sphingomonas ursincola</name>
    <dbReference type="NCBI Taxonomy" id="56361"/>
    <lineage>
        <taxon>Bacteria</taxon>
        <taxon>Pseudomonadati</taxon>
        <taxon>Pseudomonadota</taxon>
        <taxon>Alphaproteobacteria</taxon>
        <taxon>Sphingomonadales</taxon>
        <taxon>Sphingomonadaceae</taxon>
        <taxon>Sphingomonas</taxon>
    </lineage>
</organism>
<name>A0A7V8UA34_9SPHN</name>
<keyword evidence="8 17" id="KW-0521">NADP</keyword>
<comment type="function">
    <text evidence="14 19">Bifunctional enzyme that catalyzes the epimerization of the S- and R-forms of NAD(P)HX and the dehydration of the S-form of NAD(P)HX at the expense of ADP, which is converted to AMP. This allows the repair of both epimers of NAD(P)HX, a damaged form of NAD(P)H that is a result of enzymatic or heat-dependent hydration.</text>
</comment>
<dbReference type="Pfam" id="PF03853">
    <property type="entry name" value="YjeF_N"/>
    <property type="match status" value="1"/>
</dbReference>
<feature type="binding site" evidence="17">
    <location>
        <begin position="402"/>
        <end position="406"/>
    </location>
    <ligand>
        <name>AMP</name>
        <dbReference type="ChEBI" id="CHEBI:456215"/>
    </ligand>
</feature>
<comment type="catalytic activity">
    <reaction evidence="16 17 19">
        <text>(6S)-NADPHX + ADP = AMP + phosphate + NADPH + H(+)</text>
        <dbReference type="Rhea" id="RHEA:32235"/>
        <dbReference type="ChEBI" id="CHEBI:15378"/>
        <dbReference type="ChEBI" id="CHEBI:43474"/>
        <dbReference type="ChEBI" id="CHEBI:57783"/>
        <dbReference type="ChEBI" id="CHEBI:64076"/>
        <dbReference type="ChEBI" id="CHEBI:456215"/>
        <dbReference type="ChEBI" id="CHEBI:456216"/>
        <dbReference type="EC" id="4.2.1.136"/>
    </reaction>
</comment>
<evidence type="ECO:0000313" key="23">
    <source>
        <dbReference type="Proteomes" id="UP000589292"/>
    </source>
</evidence>
<comment type="subunit">
    <text evidence="17">Homotetramer.</text>
</comment>
<comment type="cofactor">
    <cofactor evidence="17">
        <name>Mg(2+)</name>
        <dbReference type="ChEBI" id="CHEBI:18420"/>
    </cofactor>
</comment>
<keyword evidence="12 17" id="KW-0456">Lyase</keyword>
<dbReference type="Gene3D" id="3.40.50.10260">
    <property type="entry name" value="YjeF N-terminal domain"/>
    <property type="match status" value="1"/>
</dbReference>
<dbReference type="InterPro" id="IPR029056">
    <property type="entry name" value="Ribokinase-like"/>
</dbReference>
<evidence type="ECO:0000256" key="4">
    <source>
        <dbReference type="ARBA" id="ARBA00009524"/>
    </source>
</evidence>
<evidence type="ECO:0000256" key="10">
    <source>
        <dbReference type="ARBA" id="ARBA00023027"/>
    </source>
</evidence>
<dbReference type="SUPFAM" id="SSF64153">
    <property type="entry name" value="YjeF N-terminal domain-like"/>
    <property type="match status" value="1"/>
</dbReference>
<evidence type="ECO:0000256" key="6">
    <source>
        <dbReference type="ARBA" id="ARBA00022741"/>
    </source>
</evidence>
<feature type="binding site" evidence="17">
    <location>
        <position position="256"/>
    </location>
    <ligand>
        <name>(6S)-NADPHX</name>
        <dbReference type="ChEBI" id="CHEBI:64076"/>
    </ligand>
</feature>
<comment type="catalytic activity">
    <reaction evidence="1 18 19">
        <text>(6R)-NADHX = (6S)-NADHX</text>
        <dbReference type="Rhea" id="RHEA:32215"/>
        <dbReference type="ChEBI" id="CHEBI:64074"/>
        <dbReference type="ChEBI" id="CHEBI:64075"/>
        <dbReference type="EC" id="5.1.99.6"/>
    </reaction>
</comment>
<feature type="binding site" evidence="18">
    <location>
        <position position="132"/>
    </location>
    <ligand>
        <name>K(+)</name>
        <dbReference type="ChEBI" id="CHEBI:29103"/>
    </ligand>
</feature>
<dbReference type="InterPro" id="IPR036652">
    <property type="entry name" value="YjeF_N_dom_sf"/>
</dbReference>
<comment type="similarity">
    <text evidence="17">Belongs to the NnrD/CARKD family.</text>
</comment>
<feature type="binding site" evidence="18">
    <location>
        <begin position="75"/>
        <end position="79"/>
    </location>
    <ligand>
        <name>(6S)-NADPHX</name>
        <dbReference type="ChEBI" id="CHEBI:64076"/>
    </ligand>
</feature>
<dbReference type="HAMAP" id="MF_01965">
    <property type="entry name" value="NADHX_dehydratase"/>
    <property type="match status" value="1"/>
</dbReference>
<feature type="binding site" evidence="17">
    <location>
        <position position="432"/>
    </location>
    <ligand>
        <name>(6S)-NADPHX</name>
        <dbReference type="ChEBI" id="CHEBI:64076"/>
    </ligand>
</feature>
<dbReference type="InterPro" id="IPR004443">
    <property type="entry name" value="YjeF_N_dom"/>
</dbReference>
<feature type="domain" description="YjeF N-terminal" evidence="21">
    <location>
        <begin position="29"/>
        <end position="222"/>
    </location>
</feature>
<dbReference type="SUPFAM" id="SSF53613">
    <property type="entry name" value="Ribokinase-like"/>
    <property type="match status" value="1"/>
</dbReference>
<dbReference type="PIRSF" id="PIRSF017184">
    <property type="entry name" value="Nnr"/>
    <property type="match status" value="1"/>
</dbReference>
<comment type="catalytic activity">
    <reaction evidence="2 18 19">
        <text>(6R)-NADPHX = (6S)-NADPHX</text>
        <dbReference type="Rhea" id="RHEA:32227"/>
        <dbReference type="ChEBI" id="CHEBI:64076"/>
        <dbReference type="ChEBI" id="CHEBI:64077"/>
        <dbReference type="EC" id="5.1.99.6"/>
    </reaction>
</comment>
<evidence type="ECO:0000256" key="1">
    <source>
        <dbReference type="ARBA" id="ARBA00000013"/>
    </source>
</evidence>
<comment type="similarity">
    <text evidence="3 19">In the N-terminal section; belongs to the NnrE/AIBP family.</text>
</comment>
<evidence type="ECO:0000256" key="17">
    <source>
        <dbReference type="HAMAP-Rule" id="MF_01965"/>
    </source>
</evidence>
<feature type="binding site" evidence="17">
    <location>
        <position position="366"/>
    </location>
    <ligand>
        <name>(6S)-NADPHX</name>
        <dbReference type="ChEBI" id="CHEBI:64076"/>
    </ligand>
</feature>
<dbReference type="EMBL" id="VDES01000003">
    <property type="protein sequence ID" value="MBA1375653.1"/>
    <property type="molecule type" value="Genomic_DNA"/>
</dbReference>
<dbReference type="GO" id="GO:0046496">
    <property type="term" value="P:nicotinamide nucleotide metabolic process"/>
    <property type="evidence" value="ECO:0007669"/>
    <property type="project" value="UniProtKB-UniRule"/>
</dbReference>
<evidence type="ECO:0000256" key="2">
    <source>
        <dbReference type="ARBA" id="ARBA00000909"/>
    </source>
</evidence>
<reference evidence="22 23" key="1">
    <citation type="journal article" date="1994" name="Int. J. Syst. Bacteriol.">
        <title>Phylogenetic positions of novel aerobic, bacteriochlorophyll a-containing bacteria and description of Roseococcus thiosulfatophilus gen. nov., sp. nov., Erythromicrobium ramosum gen. nov., sp. nov., and Erythrobacter litoralis sp. nov.</title>
        <authorList>
            <person name="Yurkov V."/>
            <person name="Stackebrandt E."/>
            <person name="Holmes A."/>
            <person name="Fuerst J.A."/>
            <person name="Hugenholtz P."/>
            <person name="Golecki J."/>
            <person name="Gad'on N."/>
            <person name="Gorlenko V.M."/>
            <person name="Kompantseva E.I."/>
            <person name="Drews G."/>
        </authorList>
    </citation>
    <scope>NUCLEOTIDE SEQUENCE [LARGE SCALE GENOMIC DNA]</scope>
    <source>
        <strain evidence="22 23">KR-99</strain>
    </source>
</reference>
<dbReference type="GO" id="GO:0052856">
    <property type="term" value="F:NAD(P)HX epimerase activity"/>
    <property type="evidence" value="ECO:0007669"/>
    <property type="project" value="UniProtKB-UniRule"/>
</dbReference>
<dbReference type="Pfam" id="PF01256">
    <property type="entry name" value="Carb_kinase"/>
    <property type="match status" value="1"/>
</dbReference>
<dbReference type="RefSeq" id="WP_181268146.1">
    <property type="nucleotide sequence ID" value="NZ_BAAAGB010000001.1"/>
</dbReference>
<dbReference type="PROSITE" id="PS51383">
    <property type="entry name" value="YJEF_C_3"/>
    <property type="match status" value="1"/>
</dbReference>
<dbReference type="GO" id="GO:0005524">
    <property type="term" value="F:ATP binding"/>
    <property type="evidence" value="ECO:0007669"/>
    <property type="project" value="UniProtKB-UniRule"/>
</dbReference>
<keyword evidence="5 18" id="KW-0479">Metal-binding</keyword>
<dbReference type="HAMAP" id="MF_01966">
    <property type="entry name" value="NADHX_epimerase"/>
    <property type="match status" value="1"/>
</dbReference>
<dbReference type="EC" id="5.1.99.6" evidence="19"/>
<feature type="binding site" evidence="18">
    <location>
        <position position="165"/>
    </location>
    <ligand>
        <name>(6S)-NADPHX</name>
        <dbReference type="ChEBI" id="CHEBI:64076"/>
    </ligand>
</feature>
<feature type="binding site" evidence="18">
    <location>
        <position position="168"/>
    </location>
    <ligand>
        <name>K(+)</name>
        <dbReference type="ChEBI" id="CHEBI:29103"/>
    </ligand>
</feature>
<dbReference type="PROSITE" id="PS51385">
    <property type="entry name" value="YJEF_N"/>
    <property type="match status" value="1"/>
</dbReference>
<accession>A0A7V8UA34</accession>
<evidence type="ECO:0000256" key="9">
    <source>
        <dbReference type="ARBA" id="ARBA00022958"/>
    </source>
</evidence>
<sequence length="489" mass="51071">MTAIVSPPRSSLALAVADRGSAVLTVAEMVAAEQAIFDTGVSVDALMRRAGEGAGQMIWRIGGTTPTLVLCGPGNNGGDGYVIAEFLRAKGVRVTVAALSEPRTDAARNARARFCGEVVRFDEVEPATQVVDCLFGSGLTRPLDGAVWHRFAELVGQARRSFAIDLPSGADADRAVWLNEPLRFDHVLALGAWKYAHLLEPVASDCGALSLIEIGVDTEAARVRRIARPSIVAPDARSHKYRRGLVAVLVGAMPGAALLAAHAAQGAGAGYVKLIGEGDPPPQLPADIVWQRTDGAGSVAEALQDSRIGTVVVGPGLGRDDQARALLETALGCPHPLIVDADALHLLPGYFASLKGRGAPVLLTPHQGEFDVLAGETGADAINKVARAEALARTLDTFVLYKGADTVIAAPDGRAVIADRRYSWLSVAGTGDVLAGCMAARLAGHAQPFDAMTEAAWLHDRAARIAGPAFSALQLANALPRALETCLER</sequence>
<evidence type="ECO:0000256" key="12">
    <source>
        <dbReference type="ARBA" id="ARBA00023239"/>
    </source>
</evidence>
<dbReference type="InterPro" id="IPR000631">
    <property type="entry name" value="CARKD"/>
</dbReference>
<keyword evidence="23" id="KW-1185">Reference proteome</keyword>
<dbReference type="PANTHER" id="PTHR12592">
    <property type="entry name" value="ATP-DEPENDENT (S)-NAD(P)H-HYDRATE DEHYDRATASE FAMILY MEMBER"/>
    <property type="match status" value="1"/>
</dbReference>
<comment type="function">
    <text evidence="18">Catalyzes the epimerization of the S- and R-forms of NAD(P)HX, a damaged form of NAD(P)H that is a result of enzymatic or heat-dependent hydration. This is a prerequisite for the S-specific NAD(P)H-hydrate dehydratase to allow the repair of both epimers of NAD(P)HX.</text>
</comment>
<dbReference type="Gene3D" id="3.40.1190.20">
    <property type="match status" value="1"/>
</dbReference>
<feature type="binding site" evidence="17">
    <location>
        <position position="316"/>
    </location>
    <ligand>
        <name>(6S)-NADPHX</name>
        <dbReference type="ChEBI" id="CHEBI:64076"/>
    </ligand>
</feature>
<proteinExistence type="inferred from homology"/>
<feature type="domain" description="YjeF C-terminal" evidence="20">
    <location>
        <begin position="223"/>
        <end position="486"/>
    </location>
</feature>
<evidence type="ECO:0000256" key="8">
    <source>
        <dbReference type="ARBA" id="ARBA00022857"/>
    </source>
</evidence>
<keyword evidence="9 18" id="KW-0630">Potassium</keyword>
<dbReference type="NCBIfam" id="TIGR00196">
    <property type="entry name" value="yjeF_cterm"/>
    <property type="match status" value="1"/>
</dbReference>
<dbReference type="GO" id="GO:0110051">
    <property type="term" value="P:metabolite repair"/>
    <property type="evidence" value="ECO:0007669"/>
    <property type="project" value="TreeGrafter"/>
</dbReference>
<feature type="binding site" evidence="18">
    <location>
        <begin position="136"/>
        <end position="142"/>
    </location>
    <ligand>
        <name>(6S)-NADPHX</name>
        <dbReference type="ChEBI" id="CHEBI:64076"/>
    </ligand>
</feature>
<dbReference type="AlphaFoldDB" id="A0A7V8UA34"/>
<dbReference type="PROSITE" id="PS01050">
    <property type="entry name" value="YJEF_C_2"/>
    <property type="match status" value="1"/>
</dbReference>
<evidence type="ECO:0000256" key="5">
    <source>
        <dbReference type="ARBA" id="ARBA00022723"/>
    </source>
</evidence>
<keyword evidence="13" id="KW-0511">Multifunctional enzyme</keyword>
<keyword evidence="7 17" id="KW-0067">ATP-binding</keyword>
<comment type="function">
    <text evidence="17">Catalyzes the dehydration of the S-form of NAD(P)HX at the expense of ADP, which is converted to AMP. Together with NAD(P)HX epimerase, which catalyzes the epimerization of the S- and R-forms, the enzyme allows the repair of both epimers of NAD(P)HX, a damaged form of NAD(P)H that is a result of enzymatic or heat-dependent hydration.</text>
</comment>
<dbReference type="NCBIfam" id="TIGR00197">
    <property type="entry name" value="yjeF_nterm"/>
    <property type="match status" value="1"/>
</dbReference>
<keyword evidence="10 17" id="KW-0520">NAD</keyword>
<dbReference type="GO" id="GO:0052855">
    <property type="term" value="F:ADP-dependent NAD(P)H-hydrate dehydratase activity"/>
    <property type="evidence" value="ECO:0007669"/>
    <property type="project" value="UniProtKB-UniRule"/>
</dbReference>
<comment type="caution">
    <text evidence="22">The sequence shown here is derived from an EMBL/GenBank/DDBJ whole genome shotgun (WGS) entry which is preliminary data.</text>
</comment>